<dbReference type="CDD" id="cd00176">
    <property type="entry name" value="SPEC"/>
    <property type="match status" value="1"/>
</dbReference>
<sequence>MEDLLRSVSSAISDRFYSFFSLTAAVACEPTECDGNVDAYEEAEECDGSQKTVLGVLLADETRCRLEGKNLPGLNWILMTKLRAKMLLKGFPKRFLSVLQAPRTRTRRATWWRNSRPGYKVSMATPPPPAVWQAQMVLRAHFAGDVGCFLARFLTPGLALLERLRRQVCEHASDVVAERGSSVSPDNYWPLAVNDAVLVHLCARTLSSQLHVEGDFIFSLRLSPDEAEDQSLPSLVLCVRSPDGVTEFPVDESDFRRAFISMDWLTHARQVPVGNLKHVLRQCLVATRDVVQRLQWEETLARGPDFGGVDGVMTCSGSDSFCSVEDSGINDRNRSSDEETRDGDGDKDMKSDEVDDGKTVNSAEGCLVGNRDVAGLDTDTDQRNGSASNVEPSAEDPALSRCPQEQRNSSYYRQRIVTSPDTIAQLDSQLVHSGVAILPGSIDVTGKRVIFIFTCSTLWHNRQIVSTELARLLMYYHSIPRREIVSQGITIVVDIHGATSSTVNILLESLYLFKDNVPNKVAVIHIITDKPTQSLVLKSPVYDPHSGLCLNFLLSQELLLKIISLDQLPPALDGTFPYSHEEWVRFRVKLEPFLRNCCAVAQFLVEVMQELASSDVLPCSTHKTRQIIERHEASVKSAFNDSRLLAIENDGEAIMSSLRRDESSCCHSEDYRDALEKVTSLYQELQDTMTQLACLADKRLNRLEQCLQLRGFEEECEKVLSWLREDGQVMLTRHTVTADNLKSVRSQQKDFEKLYFAANDRYSAAALETCKKSGVGLPTARNALGVLVDGRIESAESIPQRTVHSAARLPLSLPSGTGPSRNAGQTHTEGPKSFTSVFAHTQRTWIRKFWISGLSRGKSGPGQPLRIQVEESKEQGVKPLGISSADRGVPVLPVPSYHRDRFTCGYGGRNSEVKQCRIDVGGGRQIACEMTKPGQHEPVHGEADKHRSDNRTVNNSMDAGSGGETRSKSRAKKRGADCRWQAGPCPAMFVHP</sequence>
<dbReference type="PANTHER" id="PTHR45845">
    <property type="entry name" value="RHO GUANINE NUCLEOTIDE EXCHANGE FACTOR-RELATED"/>
    <property type="match status" value="1"/>
</dbReference>
<feature type="compositionally biased region" description="Basic and acidic residues" evidence="1">
    <location>
        <begin position="934"/>
        <end position="950"/>
    </location>
</feature>
<accession>A0A2T7NHA7</accession>
<dbReference type="InterPro" id="IPR036865">
    <property type="entry name" value="CRAL-TRIO_dom_sf"/>
</dbReference>
<gene>
    <name evidence="2" type="ORF">C0Q70_18694</name>
</gene>
<organism evidence="2 3">
    <name type="scientific">Pomacea canaliculata</name>
    <name type="common">Golden apple snail</name>
    <dbReference type="NCBI Taxonomy" id="400727"/>
    <lineage>
        <taxon>Eukaryota</taxon>
        <taxon>Metazoa</taxon>
        <taxon>Spiralia</taxon>
        <taxon>Lophotrochozoa</taxon>
        <taxon>Mollusca</taxon>
        <taxon>Gastropoda</taxon>
        <taxon>Caenogastropoda</taxon>
        <taxon>Architaenioglossa</taxon>
        <taxon>Ampullarioidea</taxon>
        <taxon>Ampullariidae</taxon>
        <taxon>Pomacea</taxon>
    </lineage>
</organism>
<evidence type="ECO:0000313" key="3">
    <source>
        <dbReference type="Proteomes" id="UP000245119"/>
    </source>
</evidence>
<reference evidence="2 3" key="1">
    <citation type="submission" date="2018-04" db="EMBL/GenBank/DDBJ databases">
        <title>The genome of golden apple snail Pomacea canaliculata provides insight into stress tolerance and invasive adaptation.</title>
        <authorList>
            <person name="Liu C."/>
            <person name="Liu B."/>
            <person name="Ren Y."/>
            <person name="Zhang Y."/>
            <person name="Wang H."/>
            <person name="Li S."/>
            <person name="Jiang F."/>
            <person name="Yin L."/>
            <person name="Zhang G."/>
            <person name="Qian W."/>
            <person name="Fan W."/>
        </authorList>
    </citation>
    <scope>NUCLEOTIDE SEQUENCE [LARGE SCALE GENOMIC DNA]</scope>
    <source>
        <strain evidence="2">SZHN2017</strain>
        <tissue evidence="2">Muscle</tissue>
    </source>
</reference>
<dbReference type="InterPro" id="IPR052231">
    <property type="entry name" value="Rho_GEF_signaling-related"/>
</dbReference>
<name>A0A2T7NHA7_POMCA</name>
<feature type="compositionally biased region" description="Polar residues" evidence="1">
    <location>
        <begin position="814"/>
        <end position="832"/>
    </location>
</feature>
<dbReference type="PANTHER" id="PTHR45845:SF3">
    <property type="entry name" value="PURATROPHIN-1-LIKE, ISOFORM A"/>
    <property type="match status" value="1"/>
</dbReference>
<dbReference type="STRING" id="400727.A0A2T7NHA7"/>
<dbReference type="InterPro" id="IPR018159">
    <property type="entry name" value="Spectrin/alpha-actinin"/>
</dbReference>
<keyword evidence="3" id="KW-1185">Reference proteome</keyword>
<dbReference type="OrthoDB" id="6152532at2759"/>
<dbReference type="SUPFAM" id="SSF46966">
    <property type="entry name" value="Spectrin repeat"/>
    <property type="match status" value="1"/>
</dbReference>
<protein>
    <recommendedName>
        <fullName evidence="4">CRAL-TRIO domain-containing protein</fullName>
    </recommendedName>
</protein>
<evidence type="ECO:0000313" key="2">
    <source>
        <dbReference type="EMBL" id="PVD20538.1"/>
    </source>
</evidence>
<dbReference type="Gene3D" id="1.20.58.60">
    <property type="match status" value="1"/>
</dbReference>
<evidence type="ECO:0000256" key="1">
    <source>
        <dbReference type="SAM" id="MobiDB-lite"/>
    </source>
</evidence>
<comment type="caution">
    <text evidence="2">The sequence shown here is derived from an EMBL/GenBank/DDBJ whole genome shotgun (WGS) entry which is preliminary data.</text>
</comment>
<feature type="compositionally biased region" description="Basic and acidic residues" evidence="1">
    <location>
        <begin position="329"/>
        <end position="358"/>
    </location>
</feature>
<dbReference type="AlphaFoldDB" id="A0A2T7NHA7"/>
<feature type="region of interest" description="Disordered" evidence="1">
    <location>
        <begin position="326"/>
        <end position="411"/>
    </location>
</feature>
<feature type="region of interest" description="Disordered" evidence="1">
    <location>
        <begin position="932"/>
        <end position="982"/>
    </location>
</feature>
<dbReference type="SUPFAM" id="SSF52087">
    <property type="entry name" value="CRAL/TRIO domain"/>
    <property type="match status" value="1"/>
</dbReference>
<proteinExistence type="predicted"/>
<dbReference type="EMBL" id="PZQS01000012">
    <property type="protein sequence ID" value="PVD20538.1"/>
    <property type="molecule type" value="Genomic_DNA"/>
</dbReference>
<evidence type="ECO:0008006" key="4">
    <source>
        <dbReference type="Google" id="ProtNLM"/>
    </source>
</evidence>
<feature type="region of interest" description="Disordered" evidence="1">
    <location>
        <begin position="803"/>
        <end position="832"/>
    </location>
</feature>
<dbReference type="PROSITE" id="PS51257">
    <property type="entry name" value="PROKAR_LIPOPROTEIN"/>
    <property type="match status" value="1"/>
</dbReference>
<dbReference type="Proteomes" id="UP000245119">
    <property type="component" value="Linkage Group LG12"/>
</dbReference>
<dbReference type="Gene3D" id="3.40.525.10">
    <property type="entry name" value="CRAL-TRIO lipid binding domain"/>
    <property type="match status" value="1"/>
</dbReference>